<reference evidence="5" key="1">
    <citation type="submission" date="2009-10" db="EMBL/GenBank/DDBJ databases">
        <title>Diversity of trophic interactions inside an arsenic-rich microbial ecosystem.</title>
        <authorList>
            <person name="Bertin P.N."/>
            <person name="Heinrich-Salmeron A."/>
            <person name="Pelletier E."/>
            <person name="Goulhen-Chollet F."/>
            <person name="Arsene-Ploetze F."/>
            <person name="Gallien S."/>
            <person name="Calteau A."/>
            <person name="Vallenet D."/>
            <person name="Casiot C."/>
            <person name="Chane-Woon-Ming B."/>
            <person name="Giloteaux L."/>
            <person name="Barakat M."/>
            <person name="Bonnefoy V."/>
            <person name="Bruneel O."/>
            <person name="Chandler M."/>
            <person name="Cleiss J."/>
            <person name="Duran R."/>
            <person name="Elbaz-Poulichet F."/>
            <person name="Fonknechten N."/>
            <person name="Lauga B."/>
            <person name="Mornico D."/>
            <person name="Ortet P."/>
            <person name="Schaeffer C."/>
            <person name="Siguier P."/>
            <person name="Alexander Thil Smith A."/>
            <person name="Van Dorsselaer A."/>
            <person name="Weissenbach J."/>
            <person name="Medigue C."/>
            <person name="Le Paslier D."/>
        </authorList>
    </citation>
    <scope>NUCLEOTIDE SEQUENCE</scope>
</reference>
<name>E6QQJ6_9ZZZZ</name>
<dbReference type="PROSITE" id="PS01126">
    <property type="entry name" value="EF_TS_1"/>
    <property type="match status" value="1"/>
</dbReference>
<dbReference type="GO" id="GO:0005737">
    <property type="term" value="C:cytoplasm"/>
    <property type="evidence" value="ECO:0007669"/>
    <property type="project" value="UniProtKB-ARBA"/>
</dbReference>
<keyword evidence="2 5" id="KW-0251">Elongation factor</keyword>
<dbReference type="FunFam" id="1.10.8.10:FF:000001">
    <property type="entry name" value="Elongation factor Ts"/>
    <property type="match status" value="1"/>
</dbReference>
<evidence type="ECO:0000256" key="1">
    <source>
        <dbReference type="ARBA" id="ARBA00005532"/>
    </source>
</evidence>
<dbReference type="InterPro" id="IPR018101">
    <property type="entry name" value="Transl_elong_Ts_CS"/>
</dbReference>
<dbReference type="GO" id="GO:0003746">
    <property type="term" value="F:translation elongation factor activity"/>
    <property type="evidence" value="ECO:0007669"/>
    <property type="project" value="UniProtKB-KW"/>
</dbReference>
<gene>
    <name evidence="5" type="primary">tsf</name>
    <name evidence="5" type="ORF">CARN7_0248</name>
</gene>
<evidence type="ECO:0000256" key="3">
    <source>
        <dbReference type="ARBA" id="ARBA00022917"/>
    </source>
</evidence>
<dbReference type="PANTHER" id="PTHR11741">
    <property type="entry name" value="ELONGATION FACTOR TS"/>
    <property type="match status" value="1"/>
</dbReference>
<dbReference type="AlphaFoldDB" id="E6QQJ6"/>
<evidence type="ECO:0000313" key="5">
    <source>
        <dbReference type="EMBL" id="CBI09517.1"/>
    </source>
</evidence>
<dbReference type="InterPro" id="IPR001816">
    <property type="entry name" value="Transl_elong_EFTs/EF1B"/>
</dbReference>
<keyword evidence="3" id="KW-0648">Protein biosynthesis</keyword>
<evidence type="ECO:0000256" key="2">
    <source>
        <dbReference type="ARBA" id="ARBA00022768"/>
    </source>
</evidence>
<feature type="domain" description="Translation elongation factor EFTs/EF1B dimerisation" evidence="4">
    <location>
        <begin position="73"/>
        <end position="271"/>
    </location>
</feature>
<sequence>MAEITAGMVKELRERTGLGMMECKKALTETGGEMTAAEDLLRIKSGAKASKAAGRVASEGIVGAWISVDGKSGALVEINCETDFVSRNEEFLAFGKALAKAAAEHQISDVAQLMTMTAPEGSLEAIRQALIMKLGENLSVRRVACYRTDAQLALYLHGSKIGVMVDVLGDEALGKDLAMHIAASKPVCVSKDQVAPALIEKEREIYAAQAAESGKPADIIAKMVEGRVAKFLAEVTLLGQAFVKNPDQTVEKLLAERKARVNGFTLFTVGEGIEKKSVDYAAEVAAAAKV</sequence>
<dbReference type="CDD" id="cd14275">
    <property type="entry name" value="UBA_EF-Ts"/>
    <property type="match status" value="1"/>
</dbReference>
<dbReference type="SUPFAM" id="SSF54713">
    <property type="entry name" value="Elongation factor Ts (EF-Ts), dimerisation domain"/>
    <property type="match status" value="2"/>
</dbReference>
<dbReference type="InterPro" id="IPR009060">
    <property type="entry name" value="UBA-like_sf"/>
</dbReference>
<dbReference type="InterPro" id="IPR014039">
    <property type="entry name" value="Transl_elong_EFTs/EF1B_dimer"/>
</dbReference>
<dbReference type="HAMAP" id="MF_00050">
    <property type="entry name" value="EF_Ts"/>
    <property type="match status" value="1"/>
</dbReference>
<evidence type="ECO:0000259" key="4">
    <source>
        <dbReference type="Pfam" id="PF00889"/>
    </source>
</evidence>
<dbReference type="PANTHER" id="PTHR11741:SF0">
    <property type="entry name" value="ELONGATION FACTOR TS, MITOCHONDRIAL"/>
    <property type="match status" value="1"/>
</dbReference>
<dbReference type="FunFam" id="1.10.286.20:FF:000001">
    <property type="entry name" value="Elongation factor Ts"/>
    <property type="match status" value="1"/>
</dbReference>
<organism evidence="5">
    <name type="scientific">mine drainage metagenome</name>
    <dbReference type="NCBI Taxonomy" id="410659"/>
    <lineage>
        <taxon>unclassified sequences</taxon>
        <taxon>metagenomes</taxon>
        <taxon>ecological metagenomes</taxon>
    </lineage>
</organism>
<dbReference type="Pfam" id="PF00889">
    <property type="entry name" value="EF_TS"/>
    <property type="match status" value="1"/>
</dbReference>
<dbReference type="SUPFAM" id="SSF46934">
    <property type="entry name" value="UBA-like"/>
    <property type="match status" value="1"/>
</dbReference>
<dbReference type="Gene3D" id="1.10.8.10">
    <property type="entry name" value="DNA helicase RuvA subunit, C-terminal domain"/>
    <property type="match status" value="1"/>
</dbReference>
<dbReference type="InterPro" id="IPR036402">
    <property type="entry name" value="EF-Ts_dimer_sf"/>
</dbReference>
<comment type="caution">
    <text evidence="5">The sequence shown here is derived from an EMBL/GenBank/DDBJ whole genome shotgun (WGS) entry which is preliminary data.</text>
</comment>
<dbReference type="Gene3D" id="1.10.286.20">
    <property type="match status" value="1"/>
</dbReference>
<protein>
    <submittedName>
        <fullName evidence="5">Elongation factor Ts (EF-Ts)</fullName>
    </submittedName>
</protein>
<dbReference type="Gene3D" id="3.30.479.20">
    <property type="entry name" value="Elongation factor Ts, dimerisation domain"/>
    <property type="match status" value="2"/>
</dbReference>
<comment type="similarity">
    <text evidence="1">Belongs to the EF-Ts family.</text>
</comment>
<dbReference type="NCBIfam" id="TIGR00116">
    <property type="entry name" value="tsf"/>
    <property type="match status" value="1"/>
</dbReference>
<dbReference type="EMBL" id="CABR01000035">
    <property type="protein sequence ID" value="CBI09517.1"/>
    <property type="molecule type" value="Genomic_DNA"/>
</dbReference>
<dbReference type="PROSITE" id="PS01127">
    <property type="entry name" value="EF_TS_2"/>
    <property type="match status" value="1"/>
</dbReference>
<proteinExistence type="inferred from homology"/>
<accession>E6QQJ6</accession>